<proteinExistence type="predicted"/>
<gene>
    <name evidence="1" type="ORF">PoB_001886100</name>
</gene>
<name>A0AAV3Z8W2_9GAST</name>
<dbReference type="Proteomes" id="UP000735302">
    <property type="component" value="Unassembled WGS sequence"/>
</dbReference>
<evidence type="ECO:0000313" key="1">
    <source>
        <dbReference type="EMBL" id="GFN92355.1"/>
    </source>
</evidence>
<sequence>MYKKKYGYSAINTARVAVSSVNDMGSHPLVCRFMRGVFNLRPSCPRYTYIWDLSLVLKYLRTLAPSTGLKLQSLSAKLATLCALVTGHRCQTFHAMDILCYAKIQANFRRKSYISYRSFVKDKLT</sequence>
<reference evidence="1 2" key="1">
    <citation type="journal article" date="2021" name="Elife">
        <title>Chloroplast acquisition without the gene transfer in kleptoplastic sea slugs, Plakobranchus ocellatus.</title>
        <authorList>
            <person name="Maeda T."/>
            <person name="Takahashi S."/>
            <person name="Yoshida T."/>
            <person name="Shimamura S."/>
            <person name="Takaki Y."/>
            <person name="Nagai Y."/>
            <person name="Toyoda A."/>
            <person name="Suzuki Y."/>
            <person name="Arimoto A."/>
            <person name="Ishii H."/>
            <person name="Satoh N."/>
            <person name="Nishiyama T."/>
            <person name="Hasebe M."/>
            <person name="Maruyama T."/>
            <person name="Minagawa J."/>
            <person name="Obokata J."/>
            <person name="Shigenobu S."/>
        </authorList>
    </citation>
    <scope>NUCLEOTIDE SEQUENCE [LARGE SCALE GENOMIC DNA]</scope>
</reference>
<dbReference type="PANTHER" id="PTHR35617">
    <property type="entry name" value="PHAGE_INTEGRASE DOMAIN-CONTAINING PROTEIN"/>
    <property type="match status" value="1"/>
</dbReference>
<dbReference type="PANTHER" id="PTHR35617:SF3">
    <property type="entry name" value="CORE-BINDING (CB) DOMAIN-CONTAINING PROTEIN"/>
    <property type="match status" value="1"/>
</dbReference>
<evidence type="ECO:0000313" key="2">
    <source>
        <dbReference type="Proteomes" id="UP000735302"/>
    </source>
</evidence>
<protein>
    <submittedName>
        <fullName evidence="1">Xerd_0 protein</fullName>
    </submittedName>
</protein>
<comment type="caution">
    <text evidence="1">The sequence shown here is derived from an EMBL/GenBank/DDBJ whole genome shotgun (WGS) entry which is preliminary data.</text>
</comment>
<dbReference type="AlphaFoldDB" id="A0AAV3Z8W2"/>
<organism evidence="1 2">
    <name type="scientific">Plakobranchus ocellatus</name>
    <dbReference type="NCBI Taxonomy" id="259542"/>
    <lineage>
        <taxon>Eukaryota</taxon>
        <taxon>Metazoa</taxon>
        <taxon>Spiralia</taxon>
        <taxon>Lophotrochozoa</taxon>
        <taxon>Mollusca</taxon>
        <taxon>Gastropoda</taxon>
        <taxon>Heterobranchia</taxon>
        <taxon>Euthyneura</taxon>
        <taxon>Panpulmonata</taxon>
        <taxon>Sacoglossa</taxon>
        <taxon>Placobranchoidea</taxon>
        <taxon>Plakobranchidae</taxon>
        <taxon>Plakobranchus</taxon>
    </lineage>
</organism>
<dbReference type="EMBL" id="BLXT01002238">
    <property type="protein sequence ID" value="GFN92355.1"/>
    <property type="molecule type" value="Genomic_DNA"/>
</dbReference>
<keyword evidence="2" id="KW-1185">Reference proteome</keyword>
<accession>A0AAV3Z8W2</accession>